<dbReference type="AlphaFoldDB" id="A0A078ASA0"/>
<sequence length="322" mass="36779">MNYSNLDQLQEIYQQNNQKQLALFKILAESRQNLGFLKWQQEITNKYHFNVTKQVIWTVLNSFHDVQSSPDGDTYASQKITNEDGDVKYFLYKWLEHNQTWSITDKNFQAKAIRFDRLGKFYYLSPDNCVYSSDKQILVCGLSDFEVTSDQKIIGIKDPNGSLESDTVDSLFRTDEVSGYKYKALVDVKTIALNQDELVTLDLNGKVNEEYNGICMKDITAGVDASMWGLLCEDNVTDYEIVKWQILIDKWYMVPGARAVSLSAYNEVSVAILDSQGMIRLSSMIQNDNQTVSYITINSEIGQISNQIHLKHGKSYVGSSTH</sequence>
<organism evidence="1 2">
    <name type="scientific">Stylonychia lemnae</name>
    <name type="common">Ciliate</name>
    <dbReference type="NCBI Taxonomy" id="5949"/>
    <lineage>
        <taxon>Eukaryota</taxon>
        <taxon>Sar</taxon>
        <taxon>Alveolata</taxon>
        <taxon>Ciliophora</taxon>
        <taxon>Intramacronucleata</taxon>
        <taxon>Spirotrichea</taxon>
        <taxon>Stichotrichia</taxon>
        <taxon>Sporadotrichida</taxon>
        <taxon>Oxytrichidae</taxon>
        <taxon>Stylonychinae</taxon>
        <taxon>Stylonychia</taxon>
    </lineage>
</organism>
<evidence type="ECO:0000313" key="1">
    <source>
        <dbReference type="EMBL" id="CDW84092.1"/>
    </source>
</evidence>
<gene>
    <name evidence="1" type="primary">Contig2943.g3145</name>
    <name evidence="1" type="ORF">STYLEM_13149</name>
</gene>
<dbReference type="Proteomes" id="UP000039865">
    <property type="component" value="Unassembled WGS sequence"/>
</dbReference>
<reference evidence="1 2" key="1">
    <citation type="submission" date="2014-06" db="EMBL/GenBank/DDBJ databases">
        <authorList>
            <person name="Swart Estienne"/>
        </authorList>
    </citation>
    <scope>NUCLEOTIDE SEQUENCE [LARGE SCALE GENOMIC DNA]</scope>
    <source>
        <strain evidence="1 2">130c</strain>
    </source>
</reference>
<name>A0A078ASA0_STYLE</name>
<accession>A0A078ASA0</accession>
<dbReference type="InParanoid" id="A0A078ASA0"/>
<evidence type="ECO:0000313" key="2">
    <source>
        <dbReference type="Proteomes" id="UP000039865"/>
    </source>
</evidence>
<proteinExistence type="predicted"/>
<dbReference type="EMBL" id="CCKQ01012472">
    <property type="protein sequence ID" value="CDW84092.1"/>
    <property type="molecule type" value="Genomic_DNA"/>
</dbReference>
<keyword evidence="2" id="KW-1185">Reference proteome</keyword>
<protein>
    <submittedName>
        <fullName evidence="1">Uncharacterized protein</fullName>
    </submittedName>
</protein>